<feature type="compositionally biased region" description="Polar residues" evidence="1">
    <location>
        <begin position="126"/>
        <end position="135"/>
    </location>
</feature>
<comment type="caution">
    <text evidence="2">The sequence shown here is derived from an EMBL/GenBank/DDBJ whole genome shotgun (WGS) entry which is preliminary data.</text>
</comment>
<gene>
    <name evidence="2" type="ORF">GGR46_003046</name>
</gene>
<organism evidence="2 3">
    <name type="scientific">Sphingomonas kyeonggiensis</name>
    <dbReference type="NCBI Taxonomy" id="1268553"/>
    <lineage>
        <taxon>Bacteria</taxon>
        <taxon>Pseudomonadati</taxon>
        <taxon>Pseudomonadota</taxon>
        <taxon>Alphaproteobacteria</taxon>
        <taxon>Sphingomonadales</taxon>
        <taxon>Sphingomonadaceae</taxon>
        <taxon>Sphingomonas</taxon>
    </lineage>
</organism>
<evidence type="ECO:0000256" key="1">
    <source>
        <dbReference type="SAM" id="MobiDB-lite"/>
    </source>
</evidence>
<feature type="region of interest" description="Disordered" evidence="1">
    <location>
        <begin position="95"/>
        <end position="209"/>
    </location>
</feature>
<proteinExistence type="predicted"/>
<evidence type="ECO:0000313" key="2">
    <source>
        <dbReference type="EMBL" id="MBB4099474.1"/>
    </source>
</evidence>
<protein>
    <submittedName>
        <fullName evidence="2">Uncharacterized protein</fullName>
    </submittedName>
</protein>
<feature type="region of interest" description="Disordered" evidence="1">
    <location>
        <begin position="1"/>
        <end position="76"/>
    </location>
</feature>
<keyword evidence="3" id="KW-1185">Reference proteome</keyword>
<dbReference type="EMBL" id="JACIEH010000003">
    <property type="protein sequence ID" value="MBB4099474.1"/>
    <property type="molecule type" value="Genomic_DNA"/>
</dbReference>
<sequence length="209" mass="22610">MGGRSGPTVPPVEAGCTRRAATQWKTRASPGLRHAAAGSQGSDAHPPERVPEANAGASAPSADLSAKRCPAPQVPANMHSRIRPAVAAACARARAPAAAAPSGAGRVCDAESKRRRGPWRLRGSPPANSHQISRSTTRRLHRPLRQRSSPEWTETRSDSAPRGGVERDHTAGMRRSDTRPSRIANRLYVRRSTPRYAHIRDRHDHPLPR</sequence>
<feature type="compositionally biased region" description="Low complexity" evidence="1">
    <location>
        <begin position="95"/>
        <end position="107"/>
    </location>
</feature>
<feature type="compositionally biased region" description="Basic and acidic residues" evidence="1">
    <location>
        <begin position="198"/>
        <end position="209"/>
    </location>
</feature>
<evidence type="ECO:0000313" key="3">
    <source>
        <dbReference type="Proteomes" id="UP000557392"/>
    </source>
</evidence>
<dbReference type="AlphaFoldDB" id="A0A7W6NYD6"/>
<dbReference type="Proteomes" id="UP000557392">
    <property type="component" value="Unassembled WGS sequence"/>
</dbReference>
<reference evidence="2 3" key="1">
    <citation type="submission" date="2020-08" db="EMBL/GenBank/DDBJ databases">
        <title>Genomic Encyclopedia of Type Strains, Phase IV (KMG-IV): sequencing the most valuable type-strain genomes for metagenomic binning, comparative biology and taxonomic classification.</title>
        <authorList>
            <person name="Goeker M."/>
        </authorList>
    </citation>
    <scope>NUCLEOTIDE SEQUENCE [LARGE SCALE GENOMIC DNA]</scope>
    <source>
        <strain evidence="2 3">DSM 101806</strain>
    </source>
</reference>
<name>A0A7W6NYD6_9SPHN</name>
<feature type="compositionally biased region" description="Basic residues" evidence="1">
    <location>
        <begin position="136"/>
        <end position="145"/>
    </location>
</feature>
<accession>A0A7W6NYD6</accession>
<feature type="compositionally biased region" description="Basic and acidic residues" evidence="1">
    <location>
        <begin position="153"/>
        <end position="180"/>
    </location>
</feature>